<gene>
    <name evidence="2" type="ORF">SAMN04487819_1291</name>
</gene>
<organism evidence="2 3">
    <name type="scientific">Actinopolyspora alba</name>
    <dbReference type="NCBI Taxonomy" id="673379"/>
    <lineage>
        <taxon>Bacteria</taxon>
        <taxon>Bacillati</taxon>
        <taxon>Actinomycetota</taxon>
        <taxon>Actinomycetes</taxon>
        <taxon>Actinopolysporales</taxon>
        <taxon>Actinopolysporaceae</taxon>
        <taxon>Actinopolyspora</taxon>
        <taxon>Actinopolyspora alba group</taxon>
    </lineage>
</organism>
<sequence>MATVRQIVQFDNEEIETLRSALHGRAVNGLLEELRNHLNRSIQPSGDSETKKTRLSQALKPGAEVTGSTLTALEKAISERKETLFQLSEFLGEDAQQTRELLQAHEQAEQVTRKLTDQVPHTERADSPEA</sequence>
<protein>
    <submittedName>
        <fullName evidence="2">Uncharacterized protein</fullName>
    </submittedName>
</protein>
<proteinExistence type="predicted"/>
<keyword evidence="3" id="KW-1185">Reference proteome</keyword>
<reference evidence="3" key="1">
    <citation type="submission" date="2016-10" db="EMBL/GenBank/DDBJ databases">
        <authorList>
            <person name="Varghese N."/>
            <person name="Submissions S."/>
        </authorList>
    </citation>
    <scope>NUCLEOTIDE SEQUENCE [LARGE SCALE GENOMIC DNA]</scope>
    <source>
        <strain evidence="3">DSM 45004</strain>
    </source>
</reference>
<feature type="region of interest" description="Disordered" evidence="1">
    <location>
        <begin position="40"/>
        <end position="62"/>
    </location>
</feature>
<feature type="region of interest" description="Disordered" evidence="1">
    <location>
        <begin position="105"/>
        <end position="130"/>
    </location>
</feature>
<name>A0A1I2CN10_9ACTN</name>
<evidence type="ECO:0000313" key="3">
    <source>
        <dbReference type="Proteomes" id="UP000198716"/>
    </source>
</evidence>
<dbReference type="EMBL" id="FOMZ01000029">
    <property type="protein sequence ID" value="SFE69696.1"/>
    <property type="molecule type" value="Genomic_DNA"/>
</dbReference>
<evidence type="ECO:0000313" key="2">
    <source>
        <dbReference type="EMBL" id="SFE69696.1"/>
    </source>
</evidence>
<dbReference type="AlphaFoldDB" id="A0A1I2CN10"/>
<dbReference type="Proteomes" id="UP000198716">
    <property type="component" value="Unassembled WGS sequence"/>
</dbReference>
<evidence type="ECO:0000256" key="1">
    <source>
        <dbReference type="SAM" id="MobiDB-lite"/>
    </source>
</evidence>
<accession>A0A1I2CN10</accession>